<evidence type="ECO:0008006" key="7">
    <source>
        <dbReference type="Google" id="ProtNLM"/>
    </source>
</evidence>
<feature type="region of interest" description="Disordered" evidence="2">
    <location>
        <begin position="433"/>
        <end position="474"/>
    </location>
</feature>
<evidence type="ECO:0000313" key="6">
    <source>
        <dbReference type="Proteomes" id="UP000033140"/>
    </source>
</evidence>
<dbReference type="PROSITE" id="PS50280">
    <property type="entry name" value="SET"/>
    <property type="match status" value="1"/>
</dbReference>
<protein>
    <recommendedName>
        <fullName evidence="7">GATA-type domain-containing protein</fullName>
    </recommendedName>
</protein>
<feature type="region of interest" description="Disordered" evidence="2">
    <location>
        <begin position="576"/>
        <end position="627"/>
    </location>
</feature>
<keyword evidence="6" id="KW-1185">Reference proteome</keyword>
<reference evidence="5 6" key="2">
    <citation type="journal article" date="2014" name="J. Gen. Appl. Microbiol.">
        <title>The early diverging ascomycetous budding yeast Saitoella complicata has three histone deacetylases belonging to the Clr6, Hos2, and Rpd3 lineages.</title>
        <authorList>
            <person name="Nishida H."/>
            <person name="Matsumoto T."/>
            <person name="Kondo S."/>
            <person name="Hamamoto M."/>
            <person name="Yoshikawa H."/>
        </authorList>
    </citation>
    <scope>NUCLEOTIDE SEQUENCE [LARGE SCALE GENOMIC DNA]</scope>
    <source>
        <strain evidence="5 6">NRRL Y-17804</strain>
    </source>
</reference>
<dbReference type="CDD" id="cd00202">
    <property type="entry name" value="ZnF_GATA"/>
    <property type="match status" value="1"/>
</dbReference>
<organism evidence="5 6">
    <name type="scientific">Saitoella complicata (strain BCRC 22490 / CBS 7301 / JCM 7358 / NBRC 10748 / NRRL Y-17804)</name>
    <dbReference type="NCBI Taxonomy" id="698492"/>
    <lineage>
        <taxon>Eukaryota</taxon>
        <taxon>Fungi</taxon>
        <taxon>Dikarya</taxon>
        <taxon>Ascomycota</taxon>
        <taxon>Taphrinomycotina</taxon>
        <taxon>Taphrinomycotina incertae sedis</taxon>
        <taxon>Saitoella</taxon>
    </lineage>
</organism>
<dbReference type="InterPro" id="IPR046341">
    <property type="entry name" value="SET_dom_sf"/>
</dbReference>
<sequence>MSEVLTLYIACLCLRYKPVTFGTTPLARLPIANLPRPPPSLSPVPEMSNTQHTPPDTSAVSLHHPHGLEIRLNTPKGRGVFATRPIPAYTLIDISNVLILPPSDVEEHVRHTLLDHYTYTWQYEGRPSQAVVLGLGSMFNHHRNPNVGWTRDVEQMCVRYQTLREIEIGEELCISYGSKLWFVDTDALAAENDGGDDEGGCGESRIEEAKCTGRQHGPAGNAEFDTGCYGTFHRLLNTAVCFAQDGEVTPDRSNFSFDIESRLLILGFRTRFGQETELSNHGTRVQSNSEPPFLDPCCYLDKGGVNSAVYLVDHLVLKTGSTSSFFQLDPVTVMSSITHAIRSDFTALFTNSSSMDGDTTSPIRRDFSFQCDREQASPISAIMNYTPPTSPRCQSPVAATRKPTSAGDSEHSEAEADAVSALQMMMLLRTPPKEKTDSQFFPTDGDHSDCESHSGSSESEYDIEEDEDDREDPQIVERRLSATLRKRLYGSSTAPSDDEDEDEAYNVPKRRISYAHAYPDTAPDIASWRDRLRRQQPSVKSVTVPRPVPIKIVSGMNARVERERAIALTTPVVTKKQGPMSYPMTPAPSHEAEPVVSSSRMRRTSSSSSTTSPTTPHHRSSITTTTASTFTSNRTCAACRASQTPCWRPGFTPGTWLCNSCGLRYKKTGDGVEGDEVGECWGKGGDEVLAVWG</sequence>
<dbReference type="Pfam" id="PF00856">
    <property type="entry name" value="SET"/>
    <property type="match status" value="1"/>
</dbReference>
<dbReference type="AlphaFoldDB" id="A0A0E9NF65"/>
<feature type="compositionally biased region" description="Polar residues" evidence="2">
    <location>
        <begin position="47"/>
        <end position="60"/>
    </location>
</feature>
<feature type="compositionally biased region" description="Low complexity" evidence="2">
    <location>
        <begin position="604"/>
        <end position="627"/>
    </location>
</feature>
<comment type="caution">
    <text evidence="5">The sequence shown here is derived from an EMBL/GenBank/DDBJ whole genome shotgun (WGS) entry which is preliminary data.</text>
</comment>
<keyword evidence="1" id="KW-0863">Zinc-finger</keyword>
<evidence type="ECO:0000259" key="4">
    <source>
        <dbReference type="PROSITE" id="PS50280"/>
    </source>
</evidence>
<evidence type="ECO:0000256" key="2">
    <source>
        <dbReference type="SAM" id="MobiDB-lite"/>
    </source>
</evidence>
<feature type="region of interest" description="Disordered" evidence="2">
    <location>
        <begin position="37"/>
        <end position="62"/>
    </location>
</feature>
<evidence type="ECO:0000313" key="5">
    <source>
        <dbReference type="EMBL" id="GAO48448.1"/>
    </source>
</evidence>
<dbReference type="PROSITE" id="PS50114">
    <property type="entry name" value="GATA_ZN_FINGER_2"/>
    <property type="match status" value="1"/>
</dbReference>
<reference evidence="5 6" key="1">
    <citation type="journal article" date="2011" name="J. Gen. Appl. Microbiol.">
        <title>Draft genome sequencing of the enigmatic yeast Saitoella complicata.</title>
        <authorList>
            <person name="Nishida H."/>
            <person name="Hamamoto M."/>
            <person name="Sugiyama J."/>
        </authorList>
    </citation>
    <scope>NUCLEOTIDE SEQUENCE [LARGE SCALE GENOMIC DNA]</scope>
    <source>
        <strain evidence="5 6">NRRL Y-17804</strain>
    </source>
</reference>
<feature type="region of interest" description="Disordered" evidence="2">
    <location>
        <begin position="382"/>
        <end position="415"/>
    </location>
</feature>
<dbReference type="SUPFAM" id="SSF82199">
    <property type="entry name" value="SET domain"/>
    <property type="match status" value="1"/>
</dbReference>
<proteinExistence type="predicted"/>
<dbReference type="SUPFAM" id="SSF57716">
    <property type="entry name" value="Glucocorticoid receptor-like (DNA-binding domain)"/>
    <property type="match status" value="1"/>
</dbReference>
<dbReference type="SMART" id="SM00401">
    <property type="entry name" value="ZnF_GATA"/>
    <property type="match status" value="1"/>
</dbReference>
<dbReference type="GO" id="GO:0008270">
    <property type="term" value="F:zinc ion binding"/>
    <property type="evidence" value="ECO:0007669"/>
    <property type="project" value="UniProtKB-KW"/>
</dbReference>
<dbReference type="GO" id="GO:0043565">
    <property type="term" value="F:sequence-specific DNA binding"/>
    <property type="evidence" value="ECO:0007669"/>
    <property type="project" value="InterPro"/>
</dbReference>
<evidence type="ECO:0000259" key="3">
    <source>
        <dbReference type="PROSITE" id="PS50114"/>
    </source>
</evidence>
<dbReference type="EMBL" id="BACD03000015">
    <property type="protein sequence ID" value="GAO48448.1"/>
    <property type="molecule type" value="Genomic_DNA"/>
</dbReference>
<dbReference type="STRING" id="698492.A0A0E9NF65"/>
<feature type="compositionally biased region" description="Acidic residues" evidence="2">
    <location>
        <begin position="459"/>
        <end position="471"/>
    </location>
</feature>
<dbReference type="Gene3D" id="3.30.50.10">
    <property type="entry name" value="Erythroid Transcription Factor GATA-1, subunit A"/>
    <property type="match status" value="1"/>
</dbReference>
<dbReference type="Proteomes" id="UP000033140">
    <property type="component" value="Unassembled WGS sequence"/>
</dbReference>
<dbReference type="SMART" id="SM00317">
    <property type="entry name" value="SET"/>
    <property type="match status" value="1"/>
</dbReference>
<dbReference type="InterPro" id="IPR001214">
    <property type="entry name" value="SET_dom"/>
</dbReference>
<dbReference type="InterPro" id="IPR013088">
    <property type="entry name" value="Znf_NHR/GATA"/>
</dbReference>
<keyword evidence="1" id="KW-0479">Metal-binding</keyword>
<name>A0A0E9NF65_SAICN</name>
<dbReference type="GO" id="GO:0006355">
    <property type="term" value="P:regulation of DNA-templated transcription"/>
    <property type="evidence" value="ECO:0007669"/>
    <property type="project" value="InterPro"/>
</dbReference>
<keyword evidence="1" id="KW-0862">Zinc</keyword>
<reference evidence="5 6" key="3">
    <citation type="journal article" date="2015" name="Genome Announc.">
        <title>Draft Genome Sequence of the Archiascomycetous Yeast Saitoella complicata.</title>
        <authorList>
            <person name="Yamauchi K."/>
            <person name="Kondo S."/>
            <person name="Hamamoto M."/>
            <person name="Takahashi Y."/>
            <person name="Ogura Y."/>
            <person name="Hayashi T."/>
            <person name="Nishida H."/>
        </authorList>
    </citation>
    <scope>NUCLEOTIDE SEQUENCE [LARGE SCALE GENOMIC DNA]</scope>
    <source>
        <strain evidence="5 6">NRRL Y-17804</strain>
    </source>
</reference>
<dbReference type="Gene3D" id="2.170.270.10">
    <property type="entry name" value="SET domain"/>
    <property type="match status" value="1"/>
</dbReference>
<feature type="domain" description="GATA-type" evidence="3">
    <location>
        <begin position="630"/>
        <end position="669"/>
    </location>
</feature>
<dbReference type="InterPro" id="IPR000679">
    <property type="entry name" value="Znf_GATA"/>
</dbReference>
<dbReference type="Pfam" id="PF00320">
    <property type="entry name" value="GATA"/>
    <property type="match status" value="1"/>
</dbReference>
<gene>
    <name evidence="5" type="ORF">G7K_2621-t1</name>
</gene>
<feature type="domain" description="SET" evidence="4">
    <location>
        <begin position="66"/>
        <end position="177"/>
    </location>
</feature>
<evidence type="ECO:0000256" key="1">
    <source>
        <dbReference type="PROSITE-ProRule" id="PRU00094"/>
    </source>
</evidence>
<accession>A0A0E9NF65</accession>
<dbReference type="CDD" id="cd10540">
    <property type="entry name" value="SET_SpSet7-like"/>
    <property type="match status" value="1"/>
</dbReference>